<dbReference type="PROSITE" id="PS51898">
    <property type="entry name" value="TYR_RECOMBINASE"/>
    <property type="match status" value="1"/>
</dbReference>
<dbReference type="OrthoDB" id="9125502at2"/>
<dbReference type="AlphaFoldDB" id="A0A437RA95"/>
<dbReference type="SUPFAM" id="SSF56349">
    <property type="entry name" value="DNA breaking-rejoining enzymes"/>
    <property type="match status" value="1"/>
</dbReference>
<accession>A0A437RA95</accession>
<dbReference type="EMBL" id="SACR01000006">
    <property type="protein sequence ID" value="RVU43730.1"/>
    <property type="molecule type" value="Genomic_DNA"/>
</dbReference>
<dbReference type="InterPro" id="IPR013762">
    <property type="entry name" value="Integrase-like_cat_sf"/>
</dbReference>
<feature type="domain" description="Tyr recombinase" evidence="2">
    <location>
        <begin position="131"/>
        <end position="341"/>
    </location>
</feature>
<name>A0A437RA95_9BURK</name>
<sequence>MAASSSRAARWADYQAAFALWLAEARHAGRIRRATTVQVYQHMWEALATWSVGQGIALVRLQATDLHAYLQSRSGAAETLTPRYAWRLLALVDRVLATHARQRQRSRNAAVPALLDTHADIRHANAVQRDDLPAYLQPADARRLVAHLSALRPRRRARPPGDTLPWQEVRNRASVALMLGAGLAPGEVRALRCTDVLPAPRPEAATSGLPWKLHIASDGLTPERETPLARWAAQVLRHWLQVRSEAGITGTALFPGTRTGGKVWSKVSHYQATAAVLLAAGIATAGEGSTAGGSYRLRHTFALRQLRRGTPEAELEQWLGVSDPSVMARYRRILLRPADLA</sequence>
<proteinExistence type="predicted"/>
<comment type="caution">
    <text evidence="3">The sequence shown here is derived from an EMBL/GenBank/DDBJ whole genome shotgun (WGS) entry which is preliminary data.</text>
</comment>
<dbReference type="RefSeq" id="WP_128230288.1">
    <property type="nucleotide sequence ID" value="NZ_SACR01000006.1"/>
</dbReference>
<dbReference type="GO" id="GO:0006310">
    <property type="term" value="P:DNA recombination"/>
    <property type="evidence" value="ECO:0007669"/>
    <property type="project" value="UniProtKB-KW"/>
</dbReference>
<evidence type="ECO:0000256" key="1">
    <source>
        <dbReference type="ARBA" id="ARBA00023172"/>
    </source>
</evidence>
<protein>
    <submittedName>
        <fullName evidence="3">Integrase</fullName>
    </submittedName>
</protein>
<dbReference type="InterPro" id="IPR002104">
    <property type="entry name" value="Integrase_catalytic"/>
</dbReference>
<gene>
    <name evidence="3" type="ORF">EOE66_18815</name>
</gene>
<dbReference type="Proteomes" id="UP000285575">
    <property type="component" value="Unassembled WGS sequence"/>
</dbReference>
<evidence type="ECO:0000259" key="2">
    <source>
        <dbReference type="PROSITE" id="PS51898"/>
    </source>
</evidence>
<dbReference type="InterPro" id="IPR011010">
    <property type="entry name" value="DNA_brk_join_enz"/>
</dbReference>
<keyword evidence="4" id="KW-1185">Reference proteome</keyword>
<dbReference type="Pfam" id="PF00589">
    <property type="entry name" value="Phage_integrase"/>
    <property type="match status" value="1"/>
</dbReference>
<dbReference type="Gene3D" id="1.10.443.10">
    <property type="entry name" value="Intergrase catalytic core"/>
    <property type="match status" value="1"/>
</dbReference>
<dbReference type="GO" id="GO:0003677">
    <property type="term" value="F:DNA binding"/>
    <property type="evidence" value="ECO:0007669"/>
    <property type="project" value="InterPro"/>
</dbReference>
<reference evidence="3 4" key="1">
    <citation type="submission" date="2019-01" db="EMBL/GenBank/DDBJ databases">
        <authorList>
            <person name="Chen W.-M."/>
        </authorList>
    </citation>
    <scope>NUCLEOTIDE SEQUENCE [LARGE SCALE GENOMIC DNA]</scope>
    <source>
        <strain evidence="3 4">KYPY4</strain>
    </source>
</reference>
<dbReference type="GO" id="GO:0015074">
    <property type="term" value="P:DNA integration"/>
    <property type="evidence" value="ECO:0007669"/>
    <property type="project" value="InterPro"/>
</dbReference>
<keyword evidence="1" id="KW-0233">DNA recombination</keyword>
<organism evidence="3 4">
    <name type="scientific">Rubrivivax rivuli</name>
    <dbReference type="NCBI Taxonomy" id="1862385"/>
    <lineage>
        <taxon>Bacteria</taxon>
        <taxon>Pseudomonadati</taxon>
        <taxon>Pseudomonadota</taxon>
        <taxon>Betaproteobacteria</taxon>
        <taxon>Burkholderiales</taxon>
        <taxon>Sphaerotilaceae</taxon>
        <taxon>Rubrivivax</taxon>
    </lineage>
</organism>
<dbReference type="CDD" id="cd00397">
    <property type="entry name" value="DNA_BRE_C"/>
    <property type="match status" value="1"/>
</dbReference>
<evidence type="ECO:0000313" key="4">
    <source>
        <dbReference type="Proteomes" id="UP000285575"/>
    </source>
</evidence>
<evidence type="ECO:0000313" key="3">
    <source>
        <dbReference type="EMBL" id="RVU43730.1"/>
    </source>
</evidence>